<gene>
    <name evidence="1 2" type="primary">gatC</name>
    <name evidence="2" type="ORF">COR50_00795</name>
</gene>
<dbReference type="Gene3D" id="1.10.20.60">
    <property type="entry name" value="Glu-tRNAGln amidotransferase C subunit, N-terminal domain"/>
    <property type="match status" value="1"/>
</dbReference>
<keyword evidence="3" id="KW-1185">Reference proteome</keyword>
<dbReference type="InterPro" id="IPR003837">
    <property type="entry name" value="GatC"/>
</dbReference>
<comment type="catalytic activity">
    <reaction evidence="1">
        <text>L-aspartyl-tRNA(Asn) + L-glutamine + ATP + H2O = L-asparaginyl-tRNA(Asn) + L-glutamate + ADP + phosphate + 2 H(+)</text>
        <dbReference type="Rhea" id="RHEA:14513"/>
        <dbReference type="Rhea" id="RHEA-COMP:9674"/>
        <dbReference type="Rhea" id="RHEA-COMP:9677"/>
        <dbReference type="ChEBI" id="CHEBI:15377"/>
        <dbReference type="ChEBI" id="CHEBI:15378"/>
        <dbReference type="ChEBI" id="CHEBI:29985"/>
        <dbReference type="ChEBI" id="CHEBI:30616"/>
        <dbReference type="ChEBI" id="CHEBI:43474"/>
        <dbReference type="ChEBI" id="CHEBI:58359"/>
        <dbReference type="ChEBI" id="CHEBI:78515"/>
        <dbReference type="ChEBI" id="CHEBI:78516"/>
        <dbReference type="ChEBI" id="CHEBI:456216"/>
    </reaction>
</comment>
<evidence type="ECO:0000256" key="1">
    <source>
        <dbReference type="HAMAP-Rule" id="MF_00122"/>
    </source>
</evidence>
<evidence type="ECO:0000313" key="3">
    <source>
        <dbReference type="Proteomes" id="UP000220133"/>
    </source>
</evidence>
<keyword evidence="1" id="KW-0067">ATP-binding</keyword>
<dbReference type="RefSeq" id="WP_098192202.1">
    <property type="nucleotide sequence ID" value="NZ_CP023777.1"/>
</dbReference>
<accession>A0A291QPK5</accession>
<sequence length="96" mass="10947">MEVNDALIDQLANLARLEFDPQEKANIRKDLEEMITMVEKLGELDTSNVKPLLHLTEEVNMLREDVVVPNISREQALSNAPSANNEYFQVPKVIKK</sequence>
<evidence type="ECO:0000313" key="2">
    <source>
        <dbReference type="EMBL" id="ATL45812.1"/>
    </source>
</evidence>
<dbReference type="GO" id="GO:0005524">
    <property type="term" value="F:ATP binding"/>
    <property type="evidence" value="ECO:0007669"/>
    <property type="project" value="UniProtKB-KW"/>
</dbReference>
<dbReference type="Proteomes" id="UP000220133">
    <property type="component" value="Chromosome"/>
</dbReference>
<dbReference type="OrthoDB" id="9813938at2"/>
<dbReference type="GO" id="GO:0006412">
    <property type="term" value="P:translation"/>
    <property type="evidence" value="ECO:0007669"/>
    <property type="project" value="UniProtKB-UniRule"/>
</dbReference>
<dbReference type="AlphaFoldDB" id="A0A291QPK5"/>
<protein>
    <recommendedName>
        <fullName evidence="1">Aspartyl/glutamyl-tRNA(Asn/Gln) amidotransferase subunit C</fullName>
        <shortName evidence="1">Asp/Glu-ADT subunit C</shortName>
        <ecNumber evidence="1">6.3.5.-</ecNumber>
    </recommendedName>
</protein>
<dbReference type="HAMAP" id="MF_00122">
    <property type="entry name" value="GatC"/>
    <property type="match status" value="1"/>
</dbReference>
<dbReference type="GO" id="GO:0050567">
    <property type="term" value="F:glutaminyl-tRNA synthase (glutamine-hydrolyzing) activity"/>
    <property type="evidence" value="ECO:0007669"/>
    <property type="project" value="UniProtKB-UniRule"/>
</dbReference>
<dbReference type="PANTHER" id="PTHR15004:SF0">
    <property type="entry name" value="GLUTAMYL-TRNA(GLN) AMIDOTRANSFERASE SUBUNIT C, MITOCHONDRIAL"/>
    <property type="match status" value="1"/>
</dbReference>
<dbReference type="EMBL" id="CP023777">
    <property type="protein sequence ID" value="ATL45812.1"/>
    <property type="molecule type" value="Genomic_DNA"/>
</dbReference>
<dbReference type="Pfam" id="PF02686">
    <property type="entry name" value="GatC"/>
    <property type="match status" value="1"/>
</dbReference>
<dbReference type="SUPFAM" id="SSF141000">
    <property type="entry name" value="Glu-tRNAGln amidotransferase C subunit"/>
    <property type="match status" value="1"/>
</dbReference>
<dbReference type="GO" id="GO:0016740">
    <property type="term" value="F:transferase activity"/>
    <property type="evidence" value="ECO:0007669"/>
    <property type="project" value="UniProtKB-KW"/>
</dbReference>
<keyword evidence="1" id="KW-0547">Nucleotide-binding</keyword>
<keyword evidence="1" id="KW-0436">Ligase</keyword>
<comment type="subunit">
    <text evidence="1">Heterotrimer of A, B and C subunits.</text>
</comment>
<proteinExistence type="inferred from homology"/>
<dbReference type="EC" id="6.3.5.-" evidence="1"/>
<name>A0A291QPK5_9BACT</name>
<comment type="catalytic activity">
    <reaction evidence="1">
        <text>L-glutamyl-tRNA(Gln) + L-glutamine + ATP + H2O = L-glutaminyl-tRNA(Gln) + L-glutamate + ADP + phosphate + H(+)</text>
        <dbReference type="Rhea" id="RHEA:17521"/>
        <dbReference type="Rhea" id="RHEA-COMP:9681"/>
        <dbReference type="Rhea" id="RHEA-COMP:9684"/>
        <dbReference type="ChEBI" id="CHEBI:15377"/>
        <dbReference type="ChEBI" id="CHEBI:15378"/>
        <dbReference type="ChEBI" id="CHEBI:29985"/>
        <dbReference type="ChEBI" id="CHEBI:30616"/>
        <dbReference type="ChEBI" id="CHEBI:43474"/>
        <dbReference type="ChEBI" id="CHEBI:58359"/>
        <dbReference type="ChEBI" id="CHEBI:78520"/>
        <dbReference type="ChEBI" id="CHEBI:78521"/>
        <dbReference type="ChEBI" id="CHEBI:456216"/>
    </reaction>
</comment>
<keyword evidence="1" id="KW-0648">Protein biosynthesis</keyword>
<dbReference type="KEGG" id="cbae:COR50_00795"/>
<reference evidence="2 3" key="1">
    <citation type="submission" date="2017-10" db="EMBL/GenBank/DDBJ databases">
        <title>Paenichitinophaga pekingensis gen. nov., sp. nov., isolated from activated sludge.</title>
        <authorList>
            <person name="Jin D."/>
            <person name="Kong X."/>
            <person name="Deng Y."/>
            <person name="Bai Z."/>
        </authorList>
    </citation>
    <scope>NUCLEOTIDE SEQUENCE [LARGE SCALE GENOMIC DNA]</scope>
    <source>
        <strain evidence="2 3">13</strain>
    </source>
</reference>
<dbReference type="GO" id="GO:0050566">
    <property type="term" value="F:asparaginyl-tRNA synthase (glutamine-hydrolyzing) activity"/>
    <property type="evidence" value="ECO:0007669"/>
    <property type="project" value="RHEA"/>
</dbReference>
<dbReference type="InterPro" id="IPR036113">
    <property type="entry name" value="Asp/Glu-ADT_sf_sub_c"/>
</dbReference>
<dbReference type="PANTHER" id="PTHR15004">
    <property type="entry name" value="GLUTAMYL-TRNA(GLN) AMIDOTRANSFERASE SUBUNIT C, MITOCHONDRIAL"/>
    <property type="match status" value="1"/>
</dbReference>
<organism evidence="2 3">
    <name type="scientific">Chitinophaga caeni</name>
    <dbReference type="NCBI Taxonomy" id="2029983"/>
    <lineage>
        <taxon>Bacteria</taxon>
        <taxon>Pseudomonadati</taxon>
        <taxon>Bacteroidota</taxon>
        <taxon>Chitinophagia</taxon>
        <taxon>Chitinophagales</taxon>
        <taxon>Chitinophagaceae</taxon>
        <taxon>Chitinophaga</taxon>
    </lineage>
</organism>
<keyword evidence="2" id="KW-0808">Transferase</keyword>
<comment type="function">
    <text evidence="1">Allows the formation of correctly charged Asn-tRNA(Asn) or Gln-tRNA(Gln) through the transamidation of misacylated Asp-tRNA(Asn) or Glu-tRNA(Gln) in organisms which lack either or both of asparaginyl-tRNA or glutaminyl-tRNA synthetases. The reaction takes place in the presence of glutamine and ATP through an activated phospho-Asp-tRNA(Asn) or phospho-Glu-tRNA(Gln).</text>
</comment>
<dbReference type="GO" id="GO:0070681">
    <property type="term" value="P:glutaminyl-tRNAGln biosynthesis via transamidation"/>
    <property type="evidence" value="ECO:0007669"/>
    <property type="project" value="TreeGrafter"/>
</dbReference>
<dbReference type="NCBIfam" id="TIGR00135">
    <property type="entry name" value="gatC"/>
    <property type="match status" value="1"/>
</dbReference>
<comment type="similarity">
    <text evidence="1">Belongs to the GatC family.</text>
</comment>
<dbReference type="GO" id="GO:0006450">
    <property type="term" value="P:regulation of translational fidelity"/>
    <property type="evidence" value="ECO:0007669"/>
    <property type="project" value="InterPro"/>
</dbReference>